<proteinExistence type="predicted"/>
<name>A0A6B0QYR9_9CETA</name>
<dbReference type="EMBL" id="VBQZ03000009">
    <property type="protein sequence ID" value="MXQ81851.1"/>
    <property type="molecule type" value="Genomic_DNA"/>
</dbReference>
<evidence type="ECO:0000313" key="2">
    <source>
        <dbReference type="Proteomes" id="UP000322234"/>
    </source>
</evidence>
<comment type="caution">
    <text evidence="1">The sequence shown here is derived from an EMBL/GenBank/DDBJ whole genome shotgun (WGS) entry which is preliminary data.</text>
</comment>
<accession>A0A6B0QYR9</accession>
<reference evidence="1" key="1">
    <citation type="submission" date="2019-10" db="EMBL/GenBank/DDBJ databases">
        <title>The sequence and de novo assembly of the wild yak genome.</title>
        <authorList>
            <person name="Liu Y."/>
        </authorList>
    </citation>
    <scope>NUCLEOTIDE SEQUENCE [LARGE SCALE GENOMIC DNA]</scope>
    <source>
        <strain evidence="1">WY2019</strain>
    </source>
</reference>
<organism evidence="1 2">
    <name type="scientific">Bos mutus</name>
    <name type="common">wild yak</name>
    <dbReference type="NCBI Taxonomy" id="72004"/>
    <lineage>
        <taxon>Eukaryota</taxon>
        <taxon>Metazoa</taxon>
        <taxon>Chordata</taxon>
        <taxon>Craniata</taxon>
        <taxon>Vertebrata</taxon>
        <taxon>Euteleostomi</taxon>
        <taxon>Mammalia</taxon>
        <taxon>Eutheria</taxon>
        <taxon>Laurasiatheria</taxon>
        <taxon>Artiodactyla</taxon>
        <taxon>Ruminantia</taxon>
        <taxon>Pecora</taxon>
        <taxon>Bovidae</taxon>
        <taxon>Bovinae</taxon>
        <taxon>Bos</taxon>
    </lineage>
</organism>
<gene>
    <name evidence="1" type="ORF">E5288_WYG004870</name>
</gene>
<dbReference type="Proteomes" id="UP000322234">
    <property type="component" value="Unassembled WGS sequence"/>
</dbReference>
<sequence length="227" mass="24505">MPQGLLLSEAQAQPKWQKPKIIASIAQDASTKSPERPRSIWAGGHGGPGEAWCACLLPLDGTVSQQMPLFCSWESLQLLPLLYPLPSVGGLGRPITGQRMAVGPRVLPTTLDLPMRLLWGWRGLVSGALLALPRSREESRLGIAYLGIAPPTPTSRPSLSERVFSTSWVQTAAGDLSAWACTLRPHRLVPAEGASCPHYPVLKQRWTCLASANPRPPLKTLSGFLLP</sequence>
<dbReference type="AlphaFoldDB" id="A0A6B0QYR9"/>
<keyword evidence="2" id="KW-1185">Reference proteome</keyword>
<evidence type="ECO:0000313" key="1">
    <source>
        <dbReference type="EMBL" id="MXQ81851.1"/>
    </source>
</evidence>
<protein>
    <submittedName>
        <fullName evidence="1">Uncharacterized protein</fullName>
    </submittedName>
</protein>